<dbReference type="AlphaFoldDB" id="Z9JNT6"/>
<comment type="caution">
    <text evidence="2">The sequence shown here is derived from an EMBL/GenBank/DDBJ whole genome shotgun (WGS) entry which is preliminary data.</text>
</comment>
<proteinExistence type="predicted"/>
<feature type="transmembrane region" description="Helical" evidence="1">
    <location>
        <begin position="35"/>
        <end position="52"/>
    </location>
</feature>
<gene>
    <name evidence="2" type="ORF">BF93_10245</name>
</gene>
<evidence type="ECO:0000256" key="1">
    <source>
        <dbReference type="SAM" id="Phobius"/>
    </source>
</evidence>
<dbReference type="EMBL" id="JDYK01000028">
    <property type="protein sequence ID" value="EWS79668.1"/>
    <property type="molecule type" value="Genomic_DNA"/>
</dbReference>
<protein>
    <submittedName>
        <fullName evidence="2">Uncharacterized protein</fullName>
    </submittedName>
</protein>
<dbReference type="PATRIC" id="fig|396014.3.peg.3538"/>
<keyword evidence="1" id="KW-0812">Transmembrane</keyword>
<keyword evidence="1" id="KW-1133">Transmembrane helix</keyword>
<evidence type="ECO:0000313" key="2">
    <source>
        <dbReference type="EMBL" id="EWS79668.1"/>
    </source>
</evidence>
<name>Z9JNT6_9MICO</name>
<organism evidence="2 3">
    <name type="scientific">Brachybacterium phenoliresistens</name>
    <dbReference type="NCBI Taxonomy" id="396014"/>
    <lineage>
        <taxon>Bacteria</taxon>
        <taxon>Bacillati</taxon>
        <taxon>Actinomycetota</taxon>
        <taxon>Actinomycetes</taxon>
        <taxon>Micrococcales</taxon>
        <taxon>Dermabacteraceae</taxon>
        <taxon>Brachybacterium</taxon>
    </lineage>
</organism>
<sequence length="77" mass="8067">MLIIGNKGITLIVGALLAATALIAYLSPLAGNDKVTVTLIGVLISLVVADLLKRRLYGDARPDIAPRDEDEDAPAAR</sequence>
<accession>Z9JNT6</accession>
<dbReference type="RefSeq" id="WP_038374509.1">
    <property type="nucleotide sequence ID" value="NZ_KK070010.1"/>
</dbReference>
<reference evidence="2 3" key="1">
    <citation type="submission" date="2014-02" db="EMBL/GenBank/DDBJ databases">
        <title>Genome sequence of Brachybacterium phenoliresistens strain W13A50.</title>
        <authorList>
            <person name="Wang X."/>
        </authorList>
    </citation>
    <scope>NUCLEOTIDE SEQUENCE [LARGE SCALE GENOMIC DNA]</scope>
    <source>
        <strain evidence="2 3">W13A50</strain>
    </source>
</reference>
<dbReference type="Proteomes" id="UP000023067">
    <property type="component" value="Unassembled WGS sequence"/>
</dbReference>
<keyword evidence="3" id="KW-1185">Reference proteome</keyword>
<keyword evidence="1" id="KW-0472">Membrane</keyword>
<feature type="transmembrane region" description="Helical" evidence="1">
    <location>
        <begin position="9"/>
        <end position="29"/>
    </location>
</feature>
<evidence type="ECO:0000313" key="3">
    <source>
        <dbReference type="Proteomes" id="UP000023067"/>
    </source>
</evidence>
<dbReference type="STRING" id="396014.BF93_10245"/>
<dbReference type="HOGENOM" id="CLU_2631204_0_0_11"/>